<evidence type="ECO:0000313" key="1">
    <source>
        <dbReference type="EMBL" id="QYZ69554.1"/>
    </source>
</evidence>
<accession>A0A8G1EDL5</accession>
<sequence>MAMRNAAPLFRRLVLMFILTAALIATGFGHRMPSANDSMIDAFLLSGGSLADLCGDTDGNGLPDHGDCPACHIVASAELPDANLTLNDVDLAFVAKVIAPGESRALRTVLDPARGMRAPPLT</sequence>
<dbReference type="Proteomes" id="UP000826300">
    <property type="component" value="Chromosome"/>
</dbReference>
<evidence type="ECO:0008006" key="3">
    <source>
        <dbReference type="Google" id="ProtNLM"/>
    </source>
</evidence>
<dbReference type="KEGG" id="nsm:JO391_17815"/>
<gene>
    <name evidence="1" type="ORF">JO391_17815</name>
</gene>
<keyword evidence="2" id="KW-1185">Reference proteome</keyword>
<proteinExistence type="predicted"/>
<dbReference type="RefSeq" id="WP_220661772.1">
    <property type="nucleotide sequence ID" value="NZ_CP069370.1"/>
</dbReference>
<organism evidence="1 2">
    <name type="scientific">Neotabrizicola shimadae</name>
    <dbReference type="NCBI Taxonomy" id="2807096"/>
    <lineage>
        <taxon>Bacteria</taxon>
        <taxon>Pseudomonadati</taxon>
        <taxon>Pseudomonadota</taxon>
        <taxon>Alphaproteobacteria</taxon>
        <taxon>Rhodobacterales</taxon>
        <taxon>Paracoccaceae</taxon>
        <taxon>Neotabrizicola</taxon>
    </lineage>
</organism>
<evidence type="ECO:0000313" key="2">
    <source>
        <dbReference type="Proteomes" id="UP000826300"/>
    </source>
</evidence>
<reference evidence="1" key="1">
    <citation type="submission" date="2021-02" db="EMBL/GenBank/DDBJ databases">
        <title>Rhodobacter shimadae sp. nov., an aerobic anoxygenic phototrophic bacterium isolated from a hot spring.</title>
        <authorList>
            <person name="Muramatsu S."/>
            <person name="Haruta S."/>
            <person name="Hirose S."/>
            <person name="Hanada S."/>
        </authorList>
    </citation>
    <scope>NUCLEOTIDE SEQUENCE</scope>
    <source>
        <strain evidence="1">N10</strain>
    </source>
</reference>
<protein>
    <recommendedName>
        <fullName evidence="3">DUF2946 domain-containing protein</fullName>
    </recommendedName>
</protein>
<name>A0A8G1EDL5_9RHOB</name>
<dbReference type="AlphaFoldDB" id="A0A8G1EDL5"/>
<dbReference type="EMBL" id="CP069370">
    <property type="protein sequence ID" value="QYZ69554.1"/>
    <property type="molecule type" value="Genomic_DNA"/>
</dbReference>